<feature type="non-terminal residue" evidence="11">
    <location>
        <position position="1"/>
    </location>
</feature>
<dbReference type="Pfam" id="PF01243">
    <property type="entry name" value="PNPOx_N"/>
    <property type="match status" value="1"/>
</dbReference>
<comment type="pathway">
    <text evidence="2">Cofactor metabolism; pyridoxal 5'-phosphate salvage; pyridoxal 5'-phosphate from pyridoxamine 5'-phosphate: step 1/1.</text>
</comment>
<evidence type="ECO:0000256" key="5">
    <source>
        <dbReference type="ARBA" id="ARBA00022630"/>
    </source>
</evidence>
<dbReference type="AlphaFoldDB" id="A0A367L5Q4"/>
<dbReference type="InterPro" id="IPR012349">
    <property type="entry name" value="Split_barrel_FMN-bd"/>
</dbReference>
<gene>
    <name evidence="11" type="ORF">L249_4138</name>
</gene>
<evidence type="ECO:0000259" key="10">
    <source>
        <dbReference type="Pfam" id="PF10590"/>
    </source>
</evidence>
<dbReference type="InterPro" id="IPR019576">
    <property type="entry name" value="Pyridoxamine_oxidase_dimer_C"/>
</dbReference>
<evidence type="ECO:0000256" key="4">
    <source>
        <dbReference type="ARBA" id="ARBA00012801"/>
    </source>
</evidence>
<evidence type="ECO:0000259" key="9">
    <source>
        <dbReference type="Pfam" id="PF01243"/>
    </source>
</evidence>
<dbReference type="NCBIfam" id="TIGR00558">
    <property type="entry name" value="pdxH"/>
    <property type="match status" value="1"/>
</dbReference>
<dbReference type="PROSITE" id="PS01064">
    <property type="entry name" value="PYRIDOX_OXIDASE"/>
    <property type="match status" value="1"/>
</dbReference>
<comment type="cofactor">
    <cofactor evidence="1">
        <name>FMN</name>
        <dbReference type="ChEBI" id="CHEBI:58210"/>
    </cofactor>
</comment>
<feature type="compositionally biased region" description="Low complexity" evidence="8">
    <location>
        <begin position="8"/>
        <end position="17"/>
    </location>
</feature>
<dbReference type="InterPro" id="IPR000659">
    <property type="entry name" value="Pyridox_Oxase"/>
</dbReference>
<dbReference type="STRING" id="1330021.A0A367L5Q4"/>
<organism evidence="11 12">
    <name type="scientific">Ophiocordyceps polyrhachis-furcata BCC 54312</name>
    <dbReference type="NCBI Taxonomy" id="1330021"/>
    <lineage>
        <taxon>Eukaryota</taxon>
        <taxon>Fungi</taxon>
        <taxon>Dikarya</taxon>
        <taxon>Ascomycota</taxon>
        <taxon>Pezizomycotina</taxon>
        <taxon>Sordariomycetes</taxon>
        <taxon>Hypocreomycetidae</taxon>
        <taxon>Hypocreales</taxon>
        <taxon>Ophiocordycipitaceae</taxon>
        <taxon>Ophiocordyceps</taxon>
    </lineage>
</organism>
<dbReference type="NCBIfam" id="NF004231">
    <property type="entry name" value="PRK05679.1"/>
    <property type="match status" value="1"/>
</dbReference>
<dbReference type="OrthoDB" id="303614at2759"/>
<reference evidence="11 12" key="1">
    <citation type="journal article" date="2015" name="BMC Genomics">
        <title>Insights from the genome of Ophiocordyceps polyrhachis-furcata to pathogenicity and host specificity in insect fungi.</title>
        <authorList>
            <person name="Wichadakul D."/>
            <person name="Kobmoo N."/>
            <person name="Ingsriswang S."/>
            <person name="Tangphatsornruang S."/>
            <person name="Chantasingh D."/>
            <person name="Luangsa-ard J.J."/>
            <person name="Eurwilaichitr L."/>
        </authorList>
    </citation>
    <scope>NUCLEOTIDE SEQUENCE [LARGE SCALE GENOMIC DNA]</scope>
    <source>
        <strain evidence="11 12">BCC 54312</strain>
    </source>
</reference>
<dbReference type="Proteomes" id="UP000253664">
    <property type="component" value="Unassembled WGS sequence"/>
</dbReference>
<proteinExistence type="predicted"/>
<keyword evidence="5" id="KW-0285">Flavoprotein</keyword>
<dbReference type="UniPathway" id="UPA01068">
    <property type="reaction ID" value="UER00304"/>
</dbReference>
<feature type="domain" description="Pyridoxamine 5'-phosphate oxidase N-terminal" evidence="9">
    <location>
        <begin position="70"/>
        <end position="198"/>
    </location>
</feature>
<evidence type="ECO:0000313" key="12">
    <source>
        <dbReference type="Proteomes" id="UP000253664"/>
    </source>
</evidence>
<name>A0A367L5Q4_9HYPO</name>
<dbReference type="PANTHER" id="PTHR10851:SF0">
    <property type="entry name" value="PYRIDOXINE-5'-PHOSPHATE OXIDASE"/>
    <property type="match status" value="1"/>
</dbReference>
<dbReference type="InterPro" id="IPR011576">
    <property type="entry name" value="Pyridox_Oxase_N"/>
</dbReference>
<dbReference type="GO" id="GO:0008615">
    <property type="term" value="P:pyridoxine biosynthetic process"/>
    <property type="evidence" value="ECO:0007669"/>
    <property type="project" value="InterPro"/>
</dbReference>
<dbReference type="GO" id="GO:0004733">
    <property type="term" value="F:pyridoxamine phosphate oxidase activity"/>
    <property type="evidence" value="ECO:0007669"/>
    <property type="project" value="UniProtKB-EC"/>
</dbReference>
<feature type="domain" description="Pyridoxine 5'-phosphate oxidase dimerisation C-terminal" evidence="10">
    <location>
        <begin position="213"/>
        <end position="255"/>
    </location>
</feature>
<dbReference type="InterPro" id="IPR019740">
    <property type="entry name" value="Pyridox_Oxase_CS"/>
</dbReference>
<keyword evidence="6" id="KW-0288">FMN</keyword>
<evidence type="ECO:0000256" key="1">
    <source>
        <dbReference type="ARBA" id="ARBA00001917"/>
    </source>
</evidence>
<accession>A0A367L5Q4</accession>
<keyword evidence="12" id="KW-1185">Reference proteome</keyword>
<dbReference type="PANTHER" id="PTHR10851">
    <property type="entry name" value="PYRIDOXINE-5-PHOSPHATE OXIDASE"/>
    <property type="match status" value="1"/>
</dbReference>
<dbReference type="Pfam" id="PF10590">
    <property type="entry name" value="PNP_phzG_C"/>
    <property type="match status" value="1"/>
</dbReference>
<dbReference type="EMBL" id="LKCN02000014">
    <property type="protein sequence ID" value="RCI09754.1"/>
    <property type="molecule type" value="Genomic_DNA"/>
</dbReference>
<feature type="region of interest" description="Disordered" evidence="8">
    <location>
        <begin position="1"/>
        <end position="33"/>
    </location>
</feature>
<evidence type="ECO:0000256" key="7">
    <source>
        <dbReference type="ARBA" id="ARBA00023002"/>
    </source>
</evidence>
<comment type="pathway">
    <text evidence="3">Cofactor metabolism; pyridoxal 5'-phosphate salvage; pyridoxal 5'-phosphate from pyridoxine 5'-phosphate: step 1/1.</text>
</comment>
<evidence type="ECO:0000256" key="3">
    <source>
        <dbReference type="ARBA" id="ARBA00005037"/>
    </source>
</evidence>
<evidence type="ECO:0000256" key="6">
    <source>
        <dbReference type="ARBA" id="ARBA00022643"/>
    </source>
</evidence>
<keyword evidence="7" id="KW-0560">Oxidoreductase</keyword>
<dbReference type="SUPFAM" id="SSF50475">
    <property type="entry name" value="FMN-binding split barrel"/>
    <property type="match status" value="1"/>
</dbReference>
<dbReference type="GO" id="GO:0010181">
    <property type="term" value="F:FMN binding"/>
    <property type="evidence" value="ECO:0007669"/>
    <property type="project" value="InterPro"/>
</dbReference>
<evidence type="ECO:0000313" key="11">
    <source>
        <dbReference type="EMBL" id="RCI09754.1"/>
    </source>
</evidence>
<dbReference type="PIRSF" id="PIRSF000190">
    <property type="entry name" value="Pyd_amn-ph_oxd"/>
    <property type="match status" value="1"/>
</dbReference>
<dbReference type="Gene3D" id="2.30.110.10">
    <property type="entry name" value="Electron Transport, Fmn-binding Protein, Chain A"/>
    <property type="match status" value="1"/>
</dbReference>
<protein>
    <recommendedName>
        <fullName evidence="4">pyridoxal 5'-phosphate synthase</fullName>
        <ecNumber evidence="4">1.4.3.5</ecNumber>
    </recommendedName>
</protein>
<comment type="caution">
    <text evidence="11">The sequence shown here is derived from an EMBL/GenBank/DDBJ whole genome shotgun (WGS) entry which is preliminary data.</text>
</comment>
<sequence>ISLPVRNSSGSGSMADEGGSGSGSGTKLISSSSQAEQFTLSQLRLADLNRSPAQQFQSWFSEATTTKGTPHPETCVLATSSLPTGRVSARVVYMKEVDEQGRFVIYSNLSSSRKAADLATNDNVALVFHWEALQRQVRVEGKAERLSAAESQPYFDSRVRSSRLGAWASSQSEVLVPDAAVRGDDGRRALELAVERMEDRFRHSDHIPVPDFWGGLRVRPLAVEFWQGRESRLHDRFLYQWDDEDERWTIKRLSP</sequence>
<dbReference type="EC" id="1.4.3.5" evidence="4"/>
<evidence type="ECO:0000256" key="2">
    <source>
        <dbReference type="ARBA" id="ARBA00004738"/>
    </source>
</evidence>
<evidence type="ECO:0000256" key="8">
    <source>
        <dbReference type="SAM" id="MobiDB-lite"/>
    </source>
</evidence>